<accession>A0A6G1IB58</accession>
<feature type="compositionally biased region" description="Low complexity" evidence="1">
    <location>
        <begin position="27"/>
        <end position="38"/>
    </location>
</feature>
<gene>
    <name evidence="3" type="ORF">EJ06DRAFT_468943</name>
</gene>
<reference evidence="3" key="1">
    <citation type="journal article" date="2020" name="Stud. Mycol.">
        <title>101 Dothideomycetes genomes: a test case for predicting lifestyles and emergence of pathogens.</title>
        <authorList>
            <person name="Haridas S."/>
            <person name="Albert R."/>
            <person name="Binder M."/>
            <person name="Bloem J."/>
            <person name="Labutti K."/>
            <person name="Salamov A."/>
            <person name="Andreopoulos B."/>
            <person name="Baker S."/>
            <person name="Barry K."/>
            <person name="Bills G."/>
            <person name="Bluhm B."/>
            <person name="Cannon C."/>
            <person name="Castanera R."/>
            <person name="Culley D."/>
            <person name="Daum C."/>
            <person name="Ezra D."/>
            <person name="Gonzalez J."/>
            <person name="Henrissat B."/>
            <person name="Kuo A."/>
            <person name="Liang C."/>
            <person name="Lipzen A."/>
            <person name="Lutzoni F."/>
            <person name="Magnuson J."/>
            <person name="Mondo S."/>
            <person name="Nolan M."/>
            <person name="Ohm R."/>
            <person name="Pangilinan J."/>
            <person name="Park H.-J."/>
            <person name="Ramirez L."/>
            <person name="Alfaro M."/>
            <person name="Sun H."/>
            <person name="Tritt A."/>
            <person name="Yoshinaga Y."/>
            <person name="Zwiers L.-H."/>
            <person name="Turgeon B."/>
            <person name="Goodwin S."/>
            <person name="Spatafora J."/>
            <person name="Crous P."/>
            <person name="Grigoriev I."/>
        </authorList>
    </citation>
    <scope>NUCLEOTIDE SEQUENCE</scope>
    <source>
        <strain evidence="3">CBS 262.69</strain>
    </source>
</reference>
<sequence length="591" mass="65667">MKQHSFRQANLSVSSTTSTSSIASLASTSSATSGSPTLNPRRGLVPSPPLSPSLPSLIHRHGKKQTLSRFQFLRRVLLATALFVFLVWFALRTLFSSLGNELRTSGGGEYEMVSGDDLPRQPAAVVVHDERGRQKWTLHIPQHLPFPLRPAQYAELCLQAEHVAEELSAGAKPGTFWKGEYYAVDPRYVDVGEAQQRGLLLSAPETDEENAEAVCERSLTYVMETKDAGMGNTLLGLWTAYGLARKEGRAFFVDDTRWPYGNYTAYFAPPPQPPCRPAPPSHRVPCPRSAAHLVISAATFDQAFGAAFEEEYVDSRRSNVNQQQRHVFSLARAGYEALFKLSDANGDAVYVEERAARFVSEVRDHGGLVVGMHVRRGDVRPWEMEYREDYLPLARYMDEARQVLIERIKRIAKRTLSPLLSSSRLYPRHGAPGFAVSRVLLASDDPDVYAEPEVSRTIRAQDRIMLASKRVLEASSGGSPKKNKWIDEVHGWEGGFFRDVFWGLGRDGEGKGWNAQVEKPKAAMRMREMIGRAYLLDLAVLARGDAVVCAVSAAGCRALMVMMGWERGVEMGEWRNVDHGAAGWMGVVLDK</sequence>
<evidence type="ECO:0000256" key="1">
    <source>
        <dbReference type="SAM" id="MobiDB-lite"/>
    </source>
</evidence>
<dbReference type="GO" id="GO:0006487">
    <property type="term" value="P:protein N-linked glycosylation"/>
    <property type="evidence" value="ECO:0007669"/>
    <property type="project" value="TreeGrafter"/>
</dbReference>
<feature type="region of interest" description="Disordered" evidence="1">
    <location>
        <begin position="27"/>
        <end position="57"/>
    </location>
</feature>
<dbReference type="AlphaFoldDB" id="A0A6G1IB58"/>
<keyword evidence="2" id="KW-0472">Membrane</keyword>
<dbReference type="Proteomes" id="UP000799640">
    <property type="component" value="Unassembled WGS sequence"/>
</dbReference>
<keyword evidence="2" id="KW-1133">Transmembrane helix</keyword>
<feature type="transmembrane region" description="Helical" evidence="2">
    <location>
        <begin position="72"/>
        <end position="91"/>
    </location>
</feature>
<keyword evidence="2" id="KW-0812">Transmembrane</keyword>
<dbReference type="OrthoDB" id="2392789at2759"/>
<dbReference type="GO" id="GO:0046921">
    <property type="term" value="F:alpha-(1-&gt;6)-fucosyltransferase activity"/>
    <property type="evidence" value="ECO:0007669"/>
    <property type="project" value="TreeGrafter"/>
</dbReference>
<dbReference type="PANTHER" id="PTHR13132">
    <property type="entry name" value="ALPHA- 1,6 -FUCOSYLTRANSFERASE"/>
    <property type="match status" value="1"/>
</dbReference>
<evidence type="ECO:0000313" key="4">
    <source>
        <dbReference type="Proteomes" id="UP000799640"/>
    </source>
</evidence>
<evidence type="ECO:0000313" key="3">
    <source>
        <dbReference type="EMBL" id="KAF2405543.1"/>
    </source>
</evidence>
<evidence type="ECO:0000256" key="2">
    <source>
        <dbReference type="SAM" id="Phobius"/>
    </source>
</evidence>
<dbReference type="EMBL" id="ML996687">
    <property type="protein sequence ID" value="KAF2405543.1"/>
    <property type="molecule type" value="Genomic_DNA"/>
</dbReference>
<dbReference type="PANTHER" id="PTHR13132:SF29">
    <property type="entry name" value="ALPHA-(1,6)-FUCOSYLTRANSFERASE"/>
    <property type="match status" value="1"/>
</dbReference>
<name>A0A6G1IB58_9PEZI</name>
<proteinExistence type="predicted"/>
<organism evidence="3 4">
    <name type="scientific">Trichodelitschia bisporula</name>
    <dbReference type="NCBI Taxonomy" id="703511"/>
    <lineage>
        <taxon>Eukaryota</taxon>
        <taxon>Fungi</taxon>
        <taxon>Dikarya</taxon>
        <taxon>Ascomycota</taxon>
        <taxon>Pezizomycotina</taxon>
        <taxon>Dothideomycetes</taxon>
        <taxon>Dothideomycetes incertae sedis</taxon>
        <taxon>Phaeotrichales</taxon>
        <taxon>Phaeotrichaceae</taxon>
        <taxon>Trichodelitschia</taxon>
    </lineage>
</organism>
<keyword evidence="4" id="KW-1185">Reference proteome</keyword>
<protein>
    <submittedName>
        <fullName evidence="3">Uncharacterized protein</fullName>
    </submittedName>
</protein>